<name>A0ABT9RNE1_9ACTN</name>
<sequence length="137" mass="15660">MSRAYVFGPVFCQPLRLEPGSPIFHTAETREDNYPYRFGRCVIIRYGRAGRAIAIGRWTGYELDEDTAILRALQAVEDDGLFDDDGRISPRFERQVEREIIAQKAAGDVDEEWKLITLMDLAYDGQPDDQDEAGEDR</sequence>
<dbReference type="Proteomes" id="UP001230426">
    <property type="component" value="Unassembled WGS sequence"/>
</dbReference>
<keyword evidence="2" id="KW-1185">Reference proteome</keyword>
<comment type="caution">
    <text evidence="1">The sequence shown here is derived from an EMBL/GenBank/DDBJ whole genome shotgun (WGS) entry which is preliminary data.</text>
</comment>
<protein>
    <submittedName>
        <fullName evidence="1">Uncharacterized protein</fullName>
    </submittedName>
</protein>
<dbReference type="RefSeq" id="WP_306876220.1">
    <property type="nucleotide sequence ID" value="NZ_JAUSRB010000004.1"/>
</dbReference>
<proteinExistence type="predicted"/>
<gene>
    <name evidence="1" type="ORF">J2S55_009689</name>
</gene>
<evidence type="ECO:0000313" key="2">
    <source>
        <dbReference type="Proteomes" id="UP001230426"/>
    </source>
</evidence>
<organism evidence="1 2">
    <name type="scientific">Streptosporangium brasiliense</name>
    <dbReference type="NCBI Taxonomy" id="47480"/>
    <lineage>
        <taxon>Bacteria</taxon>
        <taxon>Bacillati</taxon>
        <taxon>Actinomycetota</taxon>
        <taxon>Actinomycetes</taxon>
        <taxon>Streptosporangiales</taxon>
        <taxon>Streptosporangiaceae</taxon>
        <taxon>Streptosporangium</taxon>
    </lineage>
</organism>
<reference evidence="1 2" key="1">
    <citation type="submission" date="2023-07" db="EMBL/GenBank/DDBJ databases">
        <title>Sequencing the genomes of 1000 actinobacteria strains.</title>
        <authorList>
            <person name="Klenk H.-P."/>
        </authorList>
    </citation>
    <scope>NUCLEOTIDE SEQUENCE [LARGE SCALE GENOMIC DNA]</scope>
    <source>
        <strain evidence="1 2">DSM 44109</strain>
    </source>
</reference>
<dbReference type="EMBL" id="JAUSRB010000004">
    <property type="protein sequence ID" value="MDP9870351.1"/>
    <property type="molecule type" value="Genomic_DNA"/>
</dbReference>
<accession>A0ABT9RNE1</accession>
<evidence type="ECO:0000313" key="1">
    <source>
        <dbReference type="EMBL" id="MDP9870351.1"/>
    </source>
</evidence>